<dbReference type="Gene3D" id="2.120.10.30">
    <property type="entry name" value="TolB, C-terminal domain"/>
    <property type="match status" value="1"/>
</dbReference>
<gene>
    <name evidence="1" type="ORF">CHS0354_012773</name>
</gene>
<name>A0AAE0VJT2_9BIVA</name>
<accession>A0AAE0VJT2</accession>
<dbReference type="EMBL" id="JAEAOA010000769">
    <property type="protein sequence ID" value="KAK3580246.1"/>
    <property type="molecule type" value="Genomic_DNA"/>
</dbReference>
<reference evidence="1" key="2">
    <citation type="journal article" date="2021" name="Genome Biol. Evol.">
        <title>Developing a high-quality reference genome for a parasitic bivalve with doubly uniparental inheritance (Bivalvia: Unionida).</title>
        <authorList>
            <person name="Smith C.H."/>
        </authorList>
    </citation>
    <scope>NUCLEOTIDE SEQUENCE</scope>
    <source>
        <strain evidence="1">CHS0354</strain>
        <tissue evidence="1">Mantle</tissue>
    </source>
</reference>
<organism evidence="1 2">
    <name type="scientific">Potamilus streckersoni</name>
    <dbReference type="NCBI Taxonomy" id="2493646"/>
    <lineage>
        <taxon>Eukaryota</taxon>
        <taxon>Metazoa</taxon>
        <taxon>Spiralia</taxon>
        <taxon>Lophotrochozoa</taxon>
        <taxon>Mollusca</taxon>
        <taxon>Bivalvia</taxon>
        <taxon>Autobranchia</taxon>
        <taxon>Heteroconchia</taxon>
        <taxon>Palaeoheterodonta</taxon>
        <taxon>Unionida</taxon>
        <taxon>Unionoidea</taxon>
        <taxon>Unionidae</taxon>
        <taxon>Ambleminae</taxon>
        <taxon>Lampsilini</taxon>
        <taxon>Potamilus</taxon>
    </lineage>
</organism>
<dbReference type="Proteomes" id="UP001195483">
    <property type="component" value="Unassembled WGS sequence"/>
</dbReference>
<keyword evidence="2" id="KW-1185">Reference proteome</keyword>
<proteinExistence type="predicted"/>
<protein>
    <submittedName>
        <fullName evidence="1">Uncharacterized protein</fullName>
    </submittedName>
</protein>
<dbReference type="AlphaFoldDB" id="A0AAE0VJT2"/>
<evidence type="ECO:0000313" key="1">
    <source>
        <dbReference type="EMBL" id="KAK3580246.1"/>
    </source>
</evidence>
<reference evidence="1" key="1">
    <citation type="journal article" date="2021" name="Genome Biol. Evol.">
        <title>A High-Quality Reference Genome for a Parasitic Bivalve with Doubly Uniparental Inheritance (Bivalvia: Unionida).</title>
        <authorList>
            <person name="Smith C.H."/>
        </authorList>
    </citation>
    <scope>NUCLEOTIDE SEQUENCE</scope>
    <source>
        <strain evidence="1">CHS0354</strain>
    </source>
</reference>
<sequence>MIDDMLQSFDDIKISKQVECNLSKFEEHLMQIMHKTKANADTIQKDKADILHHIHSLKSQLIAKLQKIEDDIIVSLETRENRGSSLIIAIHSDLTQLELLRLHGSEVQKLIMLHNMDQAIYEYQQSIKEIRISLDVDKTFQTFVNTLRDFGTIALNRMDFDWSPCPGNSETRCQTVSLSRPVKPPLKEGKTVKVSEFNVKESGDKDVCHISDILHLKDCRILLVDKWNSKIKMFGQDYKYQENMPLQGGPWSACSLYTEVAVTIPDHKTIQIIAITEKMLKVRDIRTRLHCWGIAVVKDQLVITTYQDAHSILILDMLGKEIRTVRPNTYLCQTGYN</sequence>
<comment type="caution">
    <text evidence="1">The sequence shown here is derived from an EMBL/GenBank/DDBJ whole genome shotgun (WGS) entry which is preliminary data.</text>
</comment>
<evidence type="ECO:0000313" key="2">
    <source>
        <dbReference type="Proteomes" id="UP001195483"/>
    </source>
</evidence>
<dbReference type="InterPro" id="IPR011042">
    <property type="entry name" value="6-blade_b-propeller_TolB-like"/>
</dbReference>
<reference evidence="1" key="3">
    <citation type="submission" date="2023-05" db="EMBL/GenBank/DDBJ databases">
        <authorList>
            <person name="Smith C.H."/>
        </authorList>
    </citation>
    <scope>NUCLEOTIDE SEQUENCE</scope>
    <source>
        <strain evidence="1">CHS0354</strain>
        <tissue evidence="1">Mantle</tissue>
    </source>
</reference>